<reference evidence="1 2" key="1">
    <citation type="journal article" date="2014" name="Genome Announc.">
        <title>Draft genome sequences of the altered schaedler flora, a defined bacterial community from gnotobiotic mice.</title>
        <authorList>
            <person name="Wannemuehler M.J."/>
            <person name="Overstreet A.M."/>
            <person name="Ward D.V."/>
            <person name="Phillips G.J."/>
        </authorList>
    </citation>
    <scope>NUCLEOTIDE SEQUENCE [LARGE SCALE GENOMIC DNA]</scope>
    <source>
        <strain evidence="1 2">ASF492</strain>
    </source>
</reference>
<accession>N2A529</accession>
<dbReference type="STRING" id="1235802.C823_04773"/>
<dbReference type="EMBL" id="AQFT01000136">
    <property type="protein sequence ID" value="EMZ21200.1"/>
    <property type="molecule type" value="Genomic_DNA"/>
</dbReference>
<organism evidence="1 2">
    <name type="scientific">Eubacterium plexicaudatum ASF492</name>
    <dbReference type="NCBI Taxonomy" id="1235802"/>
    <lineage>
        <taxon>Bacteria</taxon>
        <taxon>Bacillati</taxon>
        <taxon>Bacillota</taxon>
        <taxon>Clostridia</taxon>
        <taxon>Eubacteriales</taxon>
        <taxon>Eubacteriaceae</taxon>
        <taxon>Eubacterium</taxon>
    </lineage>
</organism>
<sequence>MMFFSEFSVIAESEEKVVEIVQERGANYGEIPEYLEVLKLKIEKVADVSNVKSGYENSIISCNYINA</sequence>
<evidence type="ECO:0000313" key="2">
    <source>
        <dbReference type="Proteomes" id="UP000012589"/>
    </source>
</evidence>
<proteinExistence type="predicted"/>
<evidence type="ECO:0000313" key="1">
    <source>
        <dbReference type="EMBL" id="EMZ21200.1"/>
    </source>
</evidence>
<dbReference type="PATRIC" id="fig|1235802.3.peg.5027"/>
<keyword evidence="2" id="KW-1185">Reference proteome</keyword>
<name>N2A529_9FIRM</name>
<comment type="caution">
    <text evidence="1">The sequence shown here is derived from an EMBL/GenBank/DDBJ whole genome shotgun (WGS) entry which is preliminary data.</text>
</comment>
<dbReference type="HOGENOM" id="CLU_2806060_0_0_9"/>
<dbReference type="AlphaFoldDB" id="N2A529"/>
<gene>
    <name evidence="1" type="ORF">C823_04773</name>
</gene>
<protein>
    <submittedName>
        <fullName evidence="1">Uncharacterized protein</fullName>
    </submittedName>
</protein>
<dbReference type="Proteomes" id="UP000012589">
    <property type="component" value="Unassembled WGS sequence"/>
</dbReference>